<name>A0A1N6W4B3_9MICO</name>
<dbReference type="Proteomes" id="UP000186235">
    <property type="component" value="Unassembled WGS sequence"/>
</dbReference>
<evidence type="ECO:0000256" key="4">
    <source>
        <dbReference type="ARBA" id="ARBA00023315"/>
    </source>
</evidence>
<evidence type="ECO:0000256" key="1">
    <source>
        <dbReference type="ARBA" id="ARBA00010982"/>
    </source>
</evidence>
<dbReference type="CDD" id="cd00751">
    <property type="entry name" value="thiolase"/>
    <property type="match status" value="1"/>
</dbReference>
<evidence type="ECO:0000256" key="3">
    <source>
        <dbReference type="ARBA" id="ARBA00022679"/>
    </source>
</evidence>
<evidence type="ECO:0000256" key="2">
    <source>
        <dbReference type="ARBA" id="ARBA00012705"/>
    </source>
</evidence>
<dbReference type="EC" id="2.3.1.9" evidence="2"/>
<reference evidence="10" key="1">
    <citation type="submission" date="2017-01" db="EMBL/GenBank/DDBJ databases">
        <authorList>
            <person name="Varghese N."/>
            <person name="Submissions S."/>
        </authorList>
    </citation>
    <scope>NUCLEOTIDE SEQUENCE [LARGE SCALE GENOMIC DNA]</scope>
    <source>
        <strain evidence="10">3bp</strain>
    </source>
</reference>
<dbReference type="InterPro" id="IPR020616">
    <property type="entry name" value="Thiolase_N"/>
</dbReference>
<evidence type="ECO:0000256" key="5">
    <source>
        <dbReference type="ARBA" id="ARBA00040529"/>
    </source>
</evidence>
<evidence type="ECO:0000256" key="6">
    <source>
        <dbReference type="RuleBase" id="RU003557"/>
    </source>
</evidence>
<dbReference type="PANTHER" id="PTHR18919">
    <property type="entry name" value="ACETYL-COA C-ACYLTRANSFERASE"/>
    <property type="match status" value="1"/>
</dbReference>
<dbReference type="AlphaFoldDB" id="A0A1N6W4B3"/>
<dbReference type="RefSeq" id="WP_244550519.1">
    <property type="nucleotide sequence ID" value="NZ_FTMI01000009.1"/>
</dbReference>
<dbReference type="EMBL" id="FTMI01000009">
    <property type="protein sequence ID" value="SIQ84825.1"/>
    <property type="molecule type" value="Genomic_DNA"/>
</dbReference>
<organism evidence="9 10">
    <name type="scientific">Cellulosimicrobium aquatile</name>
    <dbReference type="NCBI Taxonomy" id="1612203"/>
    <lineage>
        <taxon>Bacteria</taxon>
        <taxon>Bacillati</taxon>
        <taxon>Actinomycetota</taxon>
        <taxon>Actinomycetes</taxon>
        <taxon>Micrococcales</taxon>
        <taxon>Promicromonosporaceae</taxon>
        <taxon>Cellulosimicrobium</taxon>
    </lineage>
</organism>
<protein>
    <recommendedName>
        <fullName evidence="5">Probable acetyl-CoA acetyltransferase</fullName>
        <ecNumber evidence="2">2.3.1.9</ecNumber>
    </recommendedName>
</protein>
<dbReference type="NCBIfam" id="TIGR01930">
    <property type="entry name" value="AcCoA-C-Actrans"/>
    <property type="match status" value="1"/>
</dbReference>
<evidence type="ECO:0000259" key="8">
    <source>
        <dbReference type="Pfam" id="PF02803"/>
    </source>
</evidence>
<dbReference type="Gene3D" id="3.40.47.10">
    <property type="match status" value="1"/>
</dbReference>
<dbReference type="InterPro" id="IPR016039">
    <property type="entry name" value="Thiolase-like"/>
</dbReference>
<comment type="similarity">
    <text evidence="1 6">Belongs to the thiolase-like superfamily. Thiolase family.</text>
</comment>
<dbReference type="InterPro" id="IPR020617">
    <property type="entry name" value="Thiolase_C"/>
</dbReference>
<feature type="domain" description="Thiolase N-terminal" evidence="7">
    <location>
        <begin position="18"/>
        <end position="262"/>
    </location>
</feature>
<keyword evidence="10" id="KW-1185">Reference proteome</keyword>
<feature type="domain" description="Thiolase C-terminal" evidence="8">
    <location>
        <begin position="274"/>
        <end position="400"/>
    </location>
</feature>
<dbReference type="SUPFAM" id="SSF53901">
    <property type="entry name" value="Thiolase-like"/>
    <property type="match status" value="2"/>
</dbReference>
<keyword evidence="3 6" id="KW-0808">Transferase</keyword>
<proteinExistence type="inferred from homology"/>
<dbReference type="PANTHER" id="PTHR18919:SF107">
    <property type="entry name" value="ACETYL-COA ACETYLTRANSFERASE, CYTOSOLIC"/>
    <property type="match status" value="1"/>
</dbReference>
<evidence type="ECO:0000313" key="9">
    <source>
        <dbReference type="EMBL" id="SIQ84825.1"/>
    </source>
</evidence>
<dbReference type="Pfam" id="PF02803">
    <property type="entry name" value="Thiolase_C"/>
    <property type="match status" value="1"/>
</dbReference>
<dbReference type="Pfam" id="PF00108">
    <property type="entry name" value="Thiolase_N"/>
    <property type="match status" value="1"/>
</dbReference>
<keyword evidence="4 6" id="KW-0012">Acyltransferase</keyword>
<evidence type="ECO:0000259" key="7">
    <source>
        <dbReference type="Pfam" id="PF00108"/>
    </source>
</evidence>
<evidence type="ECO:0000313" key="10">
    <source>
        <dbReference type="Proteomes" id="UP000186235"/>
    </source>
</evidence>
<sequence>MTRHPSTSTRGTTDATPVVVAARRTWIGTAGHGHRALTEVDLAAAALRATLDDARAHGVDGDVADVVLGCCTGPGGDVARVAALAAGAGVGVPGLTVDRQCASGLAAVLVAAQQVRADEATLVLAGGTESATRSPARAHRTPWGDVPYARAAFTPVPWADPGMGAAADELARRRGVTRERQEAYAVRSHARARAAHDAGRFAAETVRVGPPGRALERDERARRLDPAVVARLSPAFTPDGTVTAATSSPVSDGAAVVAVVPEAVRRDLGLAGLRVVASATVGCDPALPGWGPVPAVRAVLDRAGARLDDAAAVEVVEAFAAQVLAVTDALGLDPLGDPADDARVCADGGALALGHPWGASGAVSVVRLFSRLVRGGARAGTLGLATAAVGGGQGVAVLVEVAR</sequence>
<dbReference type="GO" id="GO:0003985">
    <property type="term" value="F:acetyl-CoA C-acetyltransferase activity"/>
    <property type="evidence" value="ECO:0007669"/>
    <property type="project" value="UniProtKB-EC"/>
</dbReference>
<dbReference type="InterPro" id="IPR002155">
    <property type="entry name" value="Thiolase"/>
</dbReference>
<dbReference type="PIRSF" id="PIRSF000429">
    <property type="entry name" value="Ac-CoA_Ac_transf"/>
    <property type="match status" value="1"/>
</dbReference>
<accession>A0A1N6W4B3</accession>
<gene>
    <name evidence="9" type="ORF">SAMN05518682_3823</name>
</gene>